<dbReference type="AlphaFoldDB" id="A0A1R3H622"/>
<evidence type="ECO:0000313" key="1">
    <source>
        <dbReference type="EMBL" id="OMO65710.1"/>
    </source>
</evidence>
<organism evidence="1 2">
    <name type="scientific">Corchorus olitorius</name>
    <dbReference type="NCBI Taxonomy" id="93759"/>
    <lineage>
        <taxon>Eukaryota</taxon>
        <taxon>Viridiplantae</taxon>
        <taxon>Streptophyta</taxon>
        <taxon>Embryophyta</taxon>
        <taxon>Tracheophyta</taxon>
        <taxon>Spermatophyta</taxon>
        <taxon>Magnoliopsida</taxon>
        <taxon>eudicotyledons</taxon>
        <taxon>Gunneridae</taxon>
        <taxon>Pentapetalae</taxon>
        <taxon>rosids</taxon>
        <taxon>malvids</taxon>
        <taxon>Malvales</taxon>
        <taxon>Malvaceae</taxon>
        <taxon>Grewioideae</taxon>
        <taxon>Apeibeae</taxon>
        <taxon>Corchorus</taxon>
    </lineage>
</organism>
<name>A0A1R3H622_9ROSI</name>
<sequence>MDAIYHLGSFVYQEYGADKWDSLQVPPLLASGAHKTCCGAYVSDSEDGKKILVLVHDPSNYTQFLWIYDAKSNDWDHQHMFSPYYSPPDYTIPVNDLDLLLHSNSNTNNSFVINGGVKFAREALLQPLGLLDAFVDVLPPVSDKADFGRSPEELVRLDTWRKPEQYKIENLEKKCTDIAIFWDILLPCTTIVPCRKLWPVDQQASSSSMATGGRTLDSGLYAFRSTTIAVPIPPEALFIL</sequence>
<dbReference type="EMBL" id="AWUE01020812">
    <property type="protein sequence ID" value="OMO65710.1"/>
    <property type="molecule type" value="Genomic_DNA"/>
</dbReference>
<protein>
    <submittedName>
        <fullName evidence="1">Uncharacterized protein</fullName>
    </submittedName>
</protein>
<accession>A0A1R3H622</accession>
<reference evidence="2" key="1">
    <citation type="submission" date="2013-09" db="EMBL/GenBank/DDBJ databases">
        <title>Corchorus olitorius genome sequencing.</title>
        <authorList>
            <person name="Alam M."/>
            <person name="Haque M.S."/>
            <person name="Islam M.S."/>
            <person name="Emdad E.M."/>
            <person name="Islam M.M."/>
            <person name="Ahmed B."/>
            <person name="Halim A."/>
            <person name="Hossen Q.M.M."/>
            <person name="Hossain M.Z."/>
            <person name="Ahmed R."/>
            <person name="Khan M.M."/>
            <person name="Islam R."/>
            <person name="Rashid M.M."/>
            <person name="Khan S.A."/>
            <person name="Rahman M.S."/>
            <person name="Alam M."/>
            <person name="Yahiya A.S."/>
            <person name="Khan M.S."/>
            <person name="Azam M.S."/>
            <person name="Haque T."/>
            <person name="Lashkar M.Z.H."/>
            <person name="Akhand A.I."/>
            <person name="Morshed G."/>
            <person name="Roy S."/>
            <person name="Uddin K.S."/>
            <person name="Rabeya T."/>
            <person name="Hossain A.S."/>
            <person name="Chowdhury A."/>
            <person name="Snigdha A.R."/>
            <person name="Mortoza M.S."/>
            <person name="Matin S.A."/>
            <person name="Hoque S.M.E."/>
            <person name="Islam M.K."/>
            <person name="Roy D.K."/>
            <person name="Haider R."/>
            <person name="Moosa M.M."/>
            <person name="Elias S.M."/>
            <person name="Hasan A.M."/>
            <person name="Jahan S."/>
            <person name="Shafiuddin M."/>
            <person name="Mahmood N."/>
            <person name="Shommy N.S."/>
        </authorList>
    </citation>
    <scope>NUCLEOTIDE SEQUENCE [LARGE SCALE GENOMIC DNA]</scope>
    <source>
        <strain evidence="2">cv. O-4</strain>
    </source>
</reference>
<evidence type="ECO:0000313" key="2">
    <source>
        <dbReference type="Proteomes" id="UP000187203"/>
    </source>
</evidence>
<dbReference type="Proteomes" id="UP000187203">
    <property type="component" value="Unassembled WGS sequence"/>
</dbReference>
<keyword evidence="2" id="KW-1185">Reference proteome</keyword>
<proteinExistence type="predicted"/>
<comment type="caution">
    <text evidence="1">The sequence shown here is derived from an EMBL/GenBank/DDBJ whole genome shotgun (WGS) entry which is preliminary data.</text>
</comment>
<gene>
    <name evidence="1" type="ORF">COLO4_31046</name>
</gene>